<feature type="compositionally biased region" description="Polar residues" evidence="1">
    <location>
        <begin position="54"/>
        <end position="70"/>
    </location>
</feature>
<dbReference type="OrthoDB" id="6510378at2759"/>
<name>A0A1Y3B4H1_EURMA</name>
<dbReference type="AlphaFoldDB" id="A0A1Y3B4H1"/>
<evidence type="ECO:0000313" key="4">
    <source>
        <dbReference type="Proteomes" id="UP000194236"/>
    </source>
</evidence>
<gene>
    <name evidence="3" type="ORF">BLA29_009701</name>
</gene>
<dbReference type="EMBL" id="MUJZ01040712">
    <property type="protein sequence ID" value="OTF75709.1"/>
    <property type="molecule type" value="Genomic_DNA"/>
</dbReference>
<keyword evidence="2" id="KW-1133">Transmembrane helix</keyword>
<keyword evidence="4" id="KW-1185">Reference proteome</keyword>
<feature type="non-terminal residue" evidence="3">
    <location>
        <position position="223"/>
    </location>
</feature>
<organism evidence="3 4">
    <name type="scientific">Euroglyphus maynei</name>
    <name type="common">Mayne's house dust mite</name>
    <dbReference type="NCBI Taxonomy" id="6958"/>
    <lineage>
        <taxon>Eukaryota</taxon>
        <taxon>Metazoa</taxon>
        <taxon>Ecdysozoa</taxon>
        <taxon>Arthropoda</taxon>
        <taxon>Chelicerata</taxon>
        <taxon>Arachnida</taxon>
        <taxon>Acari</taxon>
        <taxon>Acariformes</taxon>
        <taxon>Sarcoptiformes</taxon>
        <taxon>Astigmata</taxon>
        <taxon>Psoroptidia</taxon>
        <taxon>Analgoidea</taxon>
        <taxon>Pyroglyphidae</taxon>
        <taxon>Pyroglyphinae</taxon>
        <taxon>Euroglyphus</taxon>
    </lineage>
</organism>
<keyword evidence="2" id="KW-0812">Transmembrane</keyword>
<sequence>MEWEDQLKAGLAGTSAFLFLLLILIISLCLNQKSRYERQLKAATVPIFGHEPQLTRSNVPNTNQHATEGSNPMWMTGYDNQWYKDEERLSESSSSSSSSNSLDENALTNVAIEDEHLNFSSLDTLDQGDITHEHIAVRSESSGNSSSSTTNDRSVLCRNSNTLSKATPAVALHNHHHTTTNITGNFGTVGRRHQVITTQHIAPATNPPAPPKKPMAPKPPNIV</sequence>
<feature type="transmembrane region" description="Helical" evidence="2">
    <location>
        <begin position="12"/>
        <end position="31"/>
    </location>
</feature>
<evidence type="ECO:0000256" key="1">
    <source>
        <dbReference type="SAM" id="MobiDB-lite"/>
    </source>
</evidence>
<reference evidence="3 4" key="1">
    <citation type="submission" date="2017-03" db="EMBL/GenBank/DDBJ databases">
        <title>Genome Survey of Euroglyphus maynei.</title>
        <authorList>
            <person name="Arlian L.G."/>
            <person name="Morgan M.S."/>
            <person name="Rider S.D."/>
        </authorList>
    </citation>
    <scope>NUCLEOTIDE SEQUENCE [LARGE SCALE GENOMIC DNA]</scope>
    <source>
        <strain evidence="3">Arlian Lab</strain>
        <tissue evidence="3">Whole body</tissue>
    </source>
</reference>
<feature type="compositionally biased region" description="Pro residues" evidence="1">
    <location>
        <begin position="205"/>
        <end position="223"/>
    </location>
</feature>
<accession>A0A1Y3B4H1</accession>
<proteinExistence type="predicted"/>
<comment type="caution">
    <text evidence="3">The sequence shown here is derived from an EMBL/GenBank/DDBJ whole genome shotgun (WGS) entry which is preliminary data.</text>
</comment>
<feature type="region of interest" description="Disordered" evidence="1">
    <location>
        <begin position="201"/>
        <end position="223"/>
    </location>
</feature>
<dbReference type="Proteomes" id="UP000194236">
    <property type="component" value="Unassembled WGS sequence"/>
</dbReference>
<keyword evidence="2" id="KW-0472">Membrane</keyword>
<protein>
    <submittedName>
        <fullName evidence="3">Uncharacterized protein</fullName>
    </submittedName>
</protein>
<evidence type="ECO:0000256" key="2">
    <source>
        <dbReference type="SAM" id="Phobius"/>
    </source>
</evidence>
<feature type="region of interest" description="Disordered" evidence="1">
    <location>
        <begin position="54"/>
        <end position="77"/>
    </location>
</feature>
<evidence type="ECO:0000313" key="3">
    <source>
        <dbReference type="EMBL" id="OTF75709.1"/>
    </source>
</evidence>